<gene>
    <name evidence="2" type="ORF">MPOCJGCO_0388</name>
</gene>
<keyword evidence="3" id="KW-1185">Reference proteome</keyword>
<organism evidence="2 3">
    <name type="scientific">Methylobacterium trifolii</name>
    <dbReference type="NCBI Taxonomy" id="1003092"/>
    <lineage>
        <taxon>Bacteria</taxon>
        <taxon>Pseudomonadati</taxon>
        <taxon>Pseudomonadota</taxon>
        <taxon>Alphaproteobacteria</taxon>
        <taxon>Hyphomicrobiales</taxon>
        <taxon>Methylobacteriaceae</taxon>
        <taxon>Methylobacterium</taxon>
    </lineage>
</organism>
<comment type="caution">
    <text evidence="2">The sequence shown here is derived from an EMBL/GenBank/DDBJ whole genome shotgun (WGS) entry which is preliminary data.</text>
</comment>
<feature type="region of interest" description="Disordered" evidence="1">
    <location>
        <begin position="75"/>
        <end position="98"/>
    </location>
</feature>
<proteinExistence type="predicted"/>
<evidence type="ECO:0000256" key="1">
    <source>
        <dbReference type="SAM" id="MobiDB-lite"/>
    </source>
</evidence>
<reference evidence="2" key="1">
    <citation type="journal article" date="2021" name="Front. Microbiol.">
        <title>Comprehensive Comparative Genomics and Phenotyping of Methylobacterium Species.</title>
        <authorList>
            <person name="Alessa O."/>
            <person name="Ogura Y."/>
            <person name="Fujitani Y."/>
            <person name="Takami H."/>
            <person name="Hayashi T."/>
            <person name="Sahin N."/>
            <person name="Tani A."/>
        </authorList>
    </citation>
    <scope>NUCLEOTIDE SEQUENCE</scope>
    <source>
        <strain evidence="2">DSM 23632</strain>
    </source>
</reference>
<evidence type="ECO:0000313" key="2">
    <source>
        <dbReference type="EMBL" id="GJE58309.1"/>
    </source>
</evidence>
<reference evidence="2" key="2">
    <citation type="submission" date="2021-08" db="EMBL/GenBank/DDBJ databases">
        <authorList>
            <person name="Tani A."/>
            <person name="Ola A."/>
            <person name="Ogura Y."/>
            <person name="Katsura K."/>
            <person name="Hayashi T."/>
        </authorList>
    </citation>
    <scope>NUCLEOTIDE SEQUENCE</scope>
    <source>
        <strain evidence="2">DSM 23632</strain>
    </source>
</reference>
<protein>
    <submittedName>
        <fullName evidence="2">Uncharacterized protein</fullName>
    </submittedName>
</protein>
<evidence type="ECO:0000313" key="3">
    <source>
        <dbReference type="Proteomes" id="UP001055057"/>
    </source>
</evidence>
<name>A0ABQ4TV29_9HYPH</name>
<dbReference type="RefSeq" id="WP_238180941.1">
    <property type="nucleotide sequence ID" value="NZ_BPRB01000026.1"/>
</dbReference>
<dbReference type="EMBL" id="BPRB01000026">
    <property type="protein sequence ID" value="GJE58309.1"/>
    <property type="molecule type" value="Genomic_DNA"/>
</dbReference>
<feature type="compositionally biased region" description="Low complexity" evidence="1">
    <location>
        <begin position="86"/>
        <end position="98"/>
    </location>
</feature>
<sequence length="98" mass="10172">MADVRRLLYASPNGDRWSLCRGEDAAGVFVLHEPNGPSGGAASRVEVGRFLLDGRAGPEHRELLRLIGSLVGETDAAAPAEGRTVPEPGAAAAEPSPE</sequence>
<dbReference type="Proteomes" id="UP001055057">
    <property type="component" value="Unassembled WGS sequence"/>
</dbReference>
<accession>A0ABQ4TV29</accession>